<evidence type="ECO:0000256" key="1">
    <source>
        <dbReference type="ARBA" id="ARBA00000798"/>
    </source>
</evidence>
<evidence type="ECO:0000256" key="3">
    <source>
        <dbReference type="ARBA" id="ARBA00012027"/>
    </source>
</evidence>
<evidence type="ECO:0000256" key="6">
    <source>
        <dbReference type="ARBA" id="ARBA00023098"/>
    </source>
</evidence>
<evidence type="ECO:0000313" key="8">
    <source>
        <dbReference type="EMBL" id="GGI23880.1"/>
    </source>
</evidence>
<dbReference type="EC" id="3.1.4.4" evidence="3"/>
<keyword evidence="6" id="KW-0443">Lipid metabolism</keyword>
<reference evidence="9" key="1">
    <citation type="journal article" date="2019" name="Int. J. Syst. Evol. Microbiol.">
        <title>The Global Catalogue of Microorganisms (GCM) 10K type strain sequencing project: providing services to taxonomists for standard genome sequencing and annotation.</title>
        <authorList>
            <consortium name="The Broad Institute Genomics Platform"/>
            <consortium name="The Broad Institute Genome Sequencing Center for Infectious Disease"/>
            <person name="Wu L."/>
            <person name="Ma J."/>
        </authorList>
    </citation>
    <scope>NUCLEOTIDE SEQUENCE [LARGE SCALE GENOMIC DNA]</scope>
    <source>
        <strain evidence="9">CCM 8939</strain>
    </source>
</reference>
<sequence>MSKQNKSQLEVKCLKGDAMTLLAFDMKEIPTGTFVGFTVHVQTSKKSYYLTNRLSFKDSILVKNQISDQEKFSSLYSPYQKFRWVHAPSGLTYTENPEFGEYIYTVSPRYLEKDILIPIDDSLSVIVKIAVSPFEKGNLKLGFTRAFISSQAYTYYFGNESKLRPNKSDLIFDIDKISGSAVRWNKVDKEEIDTPYTFREQHNYLGWQAKDRIIEFLGEVVKNTELRLEVFAYDLNEPTIIGLLIDLAEQGRIDIILDDYPNHIEEDCWEMKFEKLFKKKMHKQSTIFRGHFASQAHSKVFIQRDVKKNQAVKVLTGSTNFTTNGLYVNANHVLIFNDPEVAEIYSKVFWASNSKGLMKAFNESTYAMSDHIFKKDWVPDMTIRFSPHSQAKTLMFFKEITDRILNAKSDVLFAVMIDSSNSSILDALKSQITSDKVFSYGITDETDDVILYVPGSRKGVKVSGIGTKTDLPKPFRAVAKIPGHNIHHKFVVVDFKGENPVVYCGSSNLAFGPEQKNGDNLLEIRDKDVVTAFAIEAIRLIDHYHWRNRKEEALESSDSEKVLNLKDGSEAKKWFESYYDQTDLHYVERTLLIRD</sequence>
<evidence type="ECO:0000256" key="4">
    <source>
        <dbReference type="ARBA" id="ARBA00022801"/>
    </source>
</evidence>
<name>A0ABQ2BGT0_9SPHI</name>
<protein>
    <recommendedName>
        <fullName evidence="3">phospholipase D</fullName>
        <ecNumber evidence="3">3.1.4.4</ecNumber>
    </recommendedName>
</protein>
<dbReference type="InterPro" id="IPR001736">
    <property type="entry name" value="PLipase_D/transphosphatidylase"/>
</dbReference>
<organism evidence="8 9">
    <name type="scientific">Pedobacter mendelii</name>
    <dbReference type="NCBI Taxonomy" id="1908240"/>
    <lineage>
        <taxon>Bacteria</taxon>
        <taxon>Pseudomonadati</taxon>
        <taxon>Bacteroidota</taxon>
        <taxon>Sphingobacteriia</taxon>
        <taxon>Sphingobacteriales</taxon>
        <taxon>Sphingobacteriaceae</taxon>
        <taxon>Pedobacter</taxon>
    </lineage>
</organism>
<comment type="catalytic activity">
    <reaction evidence="1">
        <text>a 1,2-diacyl-sn-glycero-3-phosphocholine + H2O = a 1,2-diacyl-sn-glycero-3-phosphate + choline + H(+)</text>
        <dbReference type="Rhea" id="RHEA:14445"/>
        <dbReference type="ChEBI" id="CHEBI:15354"/>
        <dbReference type="ChEBI" id="CHEBI:15377"/>
        <dbReference type="ChEBI" id="CHEBI:15378"/>
        <dbReference type="ChEBI" id="CHEBI:57643"/>
        <dbReference type="ChEBI" id="CHEBI:58608"/>
        <dbReference type="EC" id="3.1.4.4"/>
    </reaction>
</comment>
<dbReference type="InterPro" id="IPR025202">
    <property type="entry name" value="PLD-like_dom"/>
</dbReference>
<evidence type="ECO:0000259" key="7">
    <source>
        <dbReference type="PROSITE" id="PS50035"/>
    </source>
</evidence>
<proteinExistence type="inferred from homology"/>
<dbReference type="PROSITE" id="PS50035">
    <property type="entry name" value="PLD"/>
    <property type="match status" value="1"/>
</dbReference>
<keyword evidence="5" id="KW-0442">Lipid degradation</keyword>
<feature type="domain" description="PLD phosphodiesterase" evidence="7">
    <location>
        <begin position="482"/>
        <end position="513"/>
    </location>
</feature>
<dbReference type="PANTHER" id="PTHR43856:SF1">
    <property type="entry name" value="MITOCHONDRIAL CARDIOLIPIN HYDROLASE"/>
    <property type="match status" value="1"/>
</dbReference>
<comment type="similarity">
    <text evidence="2">Belongs to the phospholipase D family.</text>
</comment>
<dbReference type="Pfam" id="PF13091">
    <property type="entry name" value="PLDc_2"/>
    <property type="match status" value="2"/>
</dbReference>
<accession>A0ABQ2BGT0</accession>
<keyword evidence="9" id="KW-1185">Reference proteome</keyword>
<dbReference type="SUPFAM" id="SSF56024">
    <property type="entry name" value="Phospholipase D/nuclease"/>
    <property type="match status" value="2"/>
</dbReference>
<keyword evidence="4" id="KW-0378">Hydrolase</keyword>
<evidence type="ECO:0000256" key="2">
    <source>
        <dbReference type="ARBA" id="ARBA00008664"/>
    </source>
</evidence>
<dbReference type="InterPro" id="IPR051406">
    <property type="entry name" value="PLD_domain"/>
</dbReference>
<dbReference type="EMBL" id="BMDJ01000002">
    <property type="protein sequence ID" value="GGI23880.1"/>
    <property type="molecule type" value="Genomic_DNA"/>
</dbReference>
<evidence type="ECO:0000256" key="5">
    <source>
        <dbReference type="ARBA" id="ARBA00022963"/>
    </source>
</evidence>
<dbReference type="RefSeq" id="WP_188412146.1">
    <property type="nucleotide sequence ID" value="NZ_BMDJ01000002.1"/>
</dbReference>
<dbReference type="Gene3D" id="3.30.870.10">
    <property type="entry name" value="Endonuclease Chain A"/>
    <property type="match status" value="2"/>
</dbReference>
<gene>
    <name evidence="8" type="ORF">GCM10008119_09870</name>
</gene>
<dbReference type="Proteomes" id="UP000645390">
    <property type="component" value="Unassembled WGS sequence"/>
</dbReference>
<evidence type="ECO:0000313" key="9">
    <source>
        <dbReference type="Proteomes" id="UP000645390"/>
    </source>
</evidence>
<comment type="caution">
    <text evidence="8">The sequence shown here is derived from an EMBL/GenBank/DDBJ whole genome shotgun (WGS) entry which is preliminary data.</text>
</comment>
<dbReference type="PANTHER" id="PTHR43856">
    <property type="entry name" value="CARDIOLIPIN HYDROLASE"/>
    <property type="match status" value="1"/>
</dbReference>